<comment type="caution">
    <text evidence="5">The sequence shown here is derived from an EMBL/GenBank/DDBJ whole genome shotgun (WGS) entry which is preliminary data.</text>
</comment>
<accession>A0A9W9C312</accession>
<dbReference type="OrthoDB" id="3801079at2759"/>
<comment type="subcellular location">
    <subcellularLocation>
        <location evidence="1">Nucleus</location>
    </subcellularLocation>
</comment>
<dbReference type="EMBL" id="JAPEUV010000021">
    <property type="protein sequence ID" value="KAJ4339634.1"/>
    <property type="molecule type" value="Genomic_DNA"/>
</dbReference>
<keyword evidence="2" id="KW-0539">Nucleus</keyword>
<evidence type="ECO:0000259" key="4">
    <source>
        <dbReference type="Pfam" id="PF13907"/>
    </source>
</evidence>
<evidence type="ECO:0000313" key="6">
    <source>
        <dbReference type="Proteomes" id="UP001140562"/>
    </source>
</evidence>
<feature type="coiled-coil region" evidence="3">
    <location>
        <begin position="104"/>
        <end position="135"/>
    </location>
</feature>
<dbReference type="AlphaFoldDB" id="A0A9W9C312"/>
<dbReference type="Proteomes" id="UP001140562">
    <property type="component" value="Unassembled WGS sequence"/>
</dbReference>
<organism evidence="5 6">
    <name type="scientific">Didymella glomerata</name>
    <dbReference type="NCBI Taxonomy" id="749621"/>
    <lineage>
        <taxon>Eukaryota</taxon>
        <taxon>Fungi</taxon>
        <taxon>Dikarya</taxon>
        <taxon>Ascomycota</taxon>
        <taxon>Pezizomycotina</taxon>
        <taxon>Dothideomycetes</taxon>
        <taxon>Pleosporomycetidae</taxon>
        <taxon>Pleosporales</taxon>
        <taxon>Pleosporineae</taxon>
        <taxon>Didymellaceae</taxon>
        <taxon>Didymella</taxon>
    </lineage>
</organism>
<dbReference type="InterPro" id="IPR025260">
    <property type="entry name" value="CHD1-like_C"/>
</dbReference>
<evidence type="ECO:0000256" key="2">
    <source>
        <dbReference type="ARBA" id="ARBA00023242"/>
    </source>
</evidence>
<gene>
    <name evidence="5" type="ORF">N0V87_003075</name>
</gene>
<reference evidence="5" key="1">
    <citation type="submission" date="2022-10" db="EMBL/GenBank/DDBJ databases">
        <title>Tapping the CABI collections for fungal endophytes: first genome assemblies for Collariella, Neodidymelliopsis, Ascochyta clinopodiicola, Didymella pomorum, Didymosphaeria variabile, Neocosmospora piperis and Neocucurbitaria cava.</title>
        <authorList>
            <person name="Hill R."/>
        </authorList>
    </citation>
    <scope>NUCLEOTIDE SEQUENCE</scope>
    <source>
        <strain evidence="5">IMI 360193</strain>
    </source>
</reference>
<sequence length="201" mass="22939">MQAEEIETLLAPVKSELLKLRGTSMPPDNGRVASKSAMQVLKERLLPIGRYINQRIADMADDRRGATETETCGYIADHYWPQDLVQVDGLRIMEMCCNAICLERIGHEQWLEELEEEASRLRAEQEEEARRLEALEYGFVDEGKDVMPGLIDEDAWRSSGEEEFRPEPLLGEVISELVVDEGDVGLTDDGSRTDWVRWPWS</sequence>
<dbReference type="Pfam" id="PF13907">
    <property type="entry name" value="CHD1-like_C"/>
    <property type="match status" value="1"/>
</dbReference>
<name>A0A9W9C312_9PLEO</name>
<dbReference type="GO" id="GO:0005634">
    <property type="term" value="C:nucleus"/>
    <property type="evidence" value="ECO:0007669"/>
    <property type="project" value="UniProtKB-SubCell"/>
</dbReference>
<evidence type="ECO:0000256" key="1">
    <source>
        <dbReference type="ARBA" id="ARBA00004123"/>
    </source>
</evidence>
<proteinExistence type="predicted"/>
<keyword evidence="3" id="KW-0175">Coiled coil</keyword>
<evidence type="ECO:0000256" key="3">
    <source>
        <dbReference type="SAM" id="Coils"/>
    </source>
</evidence>
<protein>
    <recommendedName>
        <fullName evidence="4">Chromodomain-helicase-DNA-binding protein 1-like C-terminal domain-containing protein</fullName>
    </recommendedName>
</protein>
<keyword evidence="6" id="KW-1185">Reference proteome</keyword>
<feature type="domain" description="Chromodomain-helicase-DNA-binding protein 1-like C-terminal" evidence="4">
    <location>
        <begin position="1"/>
        <end position="94"/>
    </location>
</feature>
<evidence type="ECO:0000313" key="5">
    <source>
        <dbReference type="EMBL" id="KAJ4339634.1"/>
    </source>
</evidence>